<dbReference type="PANTHER" id="PTHR48098">
    <property type="entry name" value="ENTEROCHELIN ESTERASE-RELATED"/>
    <property type="match status" value="1"/>
</dbReference>
<name>A0ABP8R4C6_9SPHI</name>
<accession>A0ABP8R4C6</accession>
<dbReference type="InterPro" id="IPR000801">
    <property type="entry name" value="Esterase-like"/>
</dbReference>
<dbReference type="PANTHER" id="PTHR48098:SF1">
    <property type="entry name" value="DIACYLGLYCEROL ACYLTRANSFERASE_MYCOLYLTRANSFERASE AG85A"/>
    <property type="match status" value="1"/>
</dbReference>
<evidence type="ECO:0000256" key="1">
    <source>
        <dbReference type="SAM" id="SignalP"/>
    </source>
</evidence>
<dbReference type="EMBL" id="BAABGR010000029">
    <property type="protein sequence ID" value="GAA4517961.1"/>
    <property type="molecule type" value="Genomic_DNA"/>
</dbReference>
<keyword evidence="1" id="KW-0732">Signal</keyword>
<keyword evidence="2" id="KW-0378">Hydrolase</keyword>
<gene>
    <name evidence="2" type="ORF">GCM10023173_19050</name>
</gene>
<evidence type="ECO:0000313" key="2">
    <source>
        <dbReference type="EMBL" id="GAA4517961.1"/>
    </source>
</evidence>
<protein>
    <submittedName>
        <fullName evidence="2">Alpha/beta hydrolase family protein</fullName>
    </submittedName>
</protein>
<dbReference type="RefSeq" id="WP_345067896.1">
    <property type="nucleotide sequence ID" value="NZ_BAABGR010000029.1"/>
</dbReference>
<reference evidence="3" key="1">
    <citation type="journal article" date="2019" name="Int. J. Syst. Evol. Microbiol.">
        <title>The Global Catalogue of Microorganisms (GCM) 10K type strain sequencing project: providing services to taxonomists for standard genome sequencing and annotation.</title>
        <authorList>
            <consortium name="The Broad Institute Genomics Platform"/>
            <consortium name="The Broad Institute Genome Sequencing Center for Infectious Disease"/>
            <person name="Wu L."/>
            <person name="Ma J."/>
        </authorList>
    </citation>
    <scope>NUCLEOTIDE SEQUENCE [LARGE SCALE GENOMIC DNA]</scope>
    <source>
        <strain evidence="3">JCM 17858</strain>
    </source>
</reference>
<evidence type="ECO:0000313" key="3">
    <source>
        <dbReference type="Proteomes" id="UP001500394"/>
    </source>
</evidence>
<comment type="caution">
    <text evidence="2">The sequence shown here is derived from an EMBL/GenBank/DDBJ whole genome shotgun (WGS) entry which is preliminary data.</text>
</comment>
<feature type="chain" id="PRO_5047202130" evidence="1">
    <location>
        <begin position="22"/>
        <end position="269"/>
    </location>
</feature>
<organism evidence="2 3">
    <name type="scientific">Sphingobacterium thermophilum</name>
    <dbReference type="NCBI Taxonomy" id="768534"/>
    <lineage>
        <taxon>Bacteria</taxon>
        <taxon>Pseudomonadati</taxon>
        <taxon>Bacteroidota</taxon>
        <taxon>Sphingobacteriia</taxon>
        <taxon>Sphingobacteriales</taxon>
        <taxon>Sphingobacteriaceae</taxon>
        <taxon>Sphingobacterium</taxon>
    </lineage>
</organism>
<dbReference type="InterPro" id="IPR029058">
    <property type="entry name" value="AB_hydrolase_fold"/>
</dbReference>
<sequence>MKKLKSVLFAFFVIVSAAVSAATVDTIQVQSPSMNKKIQVVVIRPENSSDKAIPTLYLLHGYGGNYSNWILKVPHIKNLVDQYNYMVVCPDGGVGSWYWDTSSEYQYETFVTKELIAHIESNYKVCTHRSGRAITGLSMGGHGALYLAIRNQDIYGAVGSTAGGVDFRPFPHKWEIAKRLGEYSDNKQKWDVHTVMESLHLIKPNSLKIFIDCGYEDFFFQVNEELHRKLTYLNIEHTYLNMPGKHNWDYWAQSIIYQMAFFDQYFRLP</sequence>
<dbReference type="SUPFAM" id="SSF53474">
    <property type="entry name" value="alpha/beta-Hydrolases"/>
    <property type="match status" value="1"/>
</dbReference>
<feature type="signal peptide" evidence="1">
    <location>
        <begin position="1"/>
        <end position="21"/>
    </location>
</feature>
<dbReference type="Pfam" id="PF00756">
    <property type="entry name" value="Esterase"/>
    <property type="match status" value="1"/>
</dbReference>
<dbReference type="Gene3D" id="3.40.50.1820">
    <property type="entry name" value="alpha/beta hydrolase"/>
    <property type="match status" value="1"/>
</dbReference>
<keyword evidence="3" id="KW-1185">Reference proteome</keyword>
<dbReference type="InterPro" id="IPR050583">
    <property type="entry name" value="Mycobacterial_A85_antigen"/>
</dbReference>
<dbReference type="Proteomes" id="UP001500394">
    <property type="component" value="Unassembled WGS sequence"/>
</dbReference>
<proteinExistence type="predicted"/>
<dbReference type="GO" id="GO:0016787">
    <property type="term" value="F:hydrolase activity"/>
    <property type="evidence" value="ECO:0007669"/>
    <property type="project" value="UniProtKB-KW"/>
</dbReference>